<name>A0AAW0ZT76_9HYME</name>
<dbReference type="Proteomes" id="UP001432146">
    <property type="component" value="Unassembled WGS sequence"/>
</dbReference>
<dbReference type="AlphaFoldDB" id="A0AAW0ZT76"/>
<comment type="caution">
    <text evidence="1">The sequence shown here is derived from an EMBL/GenBank/DDBJ whole genome shotgun (WGS) entry which is preliminary data.</text>
</comment>
<proteinExistence type="predicted"/>
<organism evidence="1 2">
    <name type="scientific">Tetragonisca angustula</name>
    <dbReference type="NCBI Taxonomy" id="166442"/>
    <lineage>
        <taxon>Eukaryota</taxon>
        <taxon>Metazoa</taxon>
        <taxon>Ecdysozoa</taxon>
        <taxon>Arthropoda</taxon>
        <taxon>Hexapoda</taxon>
        <taxon>Insecta</taxon>
        <taxon>Pterygota</taxon>
        <taxon>Neoptera</taxon>
        <taxon>Endopterygota</taxon>
        <taxon>Hymenoptera</taxon>
        <taxon>Apocrita</taxon>
        <taxon>Aculeata</taxon>
        <taxon>Apoidea</taxon>
        <taxon>Anthophila</taxon>
        <taxon>Apidae</taxon>
        <taxon>Tetragonisca</taxon>
    </lineage>
</organism>
<gene>
    <name evidence="1" type="ORF">QLX08_006562</name>
</gene>
<accession>A0AAW0ZT76</accession>
<evidence type="ECO:0000313" key="2">
    <source>
        <dbReference type="Proteomes" id="UP001432146"/>
    </source>
</evidence>
<protein>
    <submittedName>
        <fullName evidence="1">Uncharacterized protein</fullName>
    </submittedName>
</protein>
<sequence length="73" mass="8550">MLMIFKKFTYGRLFVEENRPLLDLMSITSRTSHFECIFTGGELSIHFNNNFCFTSSSITLSIKKIYDNNSDRK</sequence>
<dbReference type="EMBL" id="JAWNGG020000120">
    <property type="protein sequence ID" value="KAK9300850.1"/>
    <property type="molecule type" value="Genomic_DNA"/>
</dbReference>
<evidence type="ECO:0000313" key="1">
    <source>
        <dbReference type="EMBL" id="KAK9300850.1"/>
    </source>
</evidence>
<keyword evidence="2" id="KW-1185">Reference proteome</keyword>
<reference evidence="1 2" key="1">
    <citation type="submission" date="2024-05" db="EMBL/GenBank/DDBJ databases">
        <title>The nuclear and mitochondrial genome assemblies of Tetragonisca angustula (Apidae: Meliponini), a tiny yet remarkable pollinator in the Neotropics.</title>
        <authorList>
            <person name="Ferrari R."/>
            <person name="Ricardo P.C."/>
            <person name="Dias F.C."/>
            <person name="Araujo N.S."/>
            <person name="Soares D.O."/>
            <person name="Zhou Q.-S."/>
            <person name="Zhu C.-D."/>
            <person name="Coutinho L."/>
            <person name="Airas M.C."/>
            <person name="Batista T.M."/>
        </authorList>
    </citation>
    <scope>NUCLEOTIDE SEQUENCE [LARGE SCALE GENOMIC DNA]</scope>
    <source>
        <strain evidence="1">ASF017062</strain>
        <tissue evidence="1">Abdomen</tissue>
    </source>
</reference>